<organism evidence="2 3">
    <name type="scientific">Haloferula helveola</name>
    <dbReference type="NCBI Taxonomy" id="490095"/>
    <lineage>
        <taxon>Bacteria</taxon>
        <taxon>Pseudomonadati</taxon>
        <taxon>Verrucomicrobiota</taxon>
        <taxon>Verrucomicrobiia</taxon>
        <taxon>Verrucomicrobiales</taxon>
        <taxon>Verrucomicrobiaceae</taxon>
        <taxon>Haloferula</taxon>
    </lineage>
</organism>
<keyword evidence="3" id="KW-1185">Reference proteome</keyword>
<gene>
    <name evidence="2" type="ORF">HAHE_15290</name>
</gene>
<reference evidence="2 3" key="1">
    <citation type="submission" date="2021-06" db="EMBL/GenBank/DDBJ databases">
        <title>Complete genome of Haloferula helveola possessing various polysaccharide degrading enzymes.</title>
        <authorList>
            <person name="Takami H."/>
            <person name="Huang C."/>
            <person name="Hamasaki K."/>
        </authorList>
    </citation>
    <scope>NUCLEOTIDE SEQUENCE [LARGE SCALE GENOMIC DNA]</scope>
    <source>
        <strain evidence="2 3">CN-1</strain>
    </source>
</reference>
<evidence type="ECO:0000256" key="1">
    <source>
        <dbReference type="SAM" id="Phobius"/>
    </source>
</evidence>
<accession>A0ABN6H1Z0</accession>
<evidence type="ECO:0000313" key="3">
    <source>
        <dbReference type="Proteomes" id="UP001374893"/>
    </source>
</evidence>
<name>A0ABN6H1Z0_9BACT</name>
<proteinExistence type="predicted"/>
<sequence length="119" mass="13515">MDHETRIQIGSGQESVVAKLRDLPELRREYSWMEDYILCRVLDSGEEMTVGYLLELLESGGETGEEDSPKRQAAMLRVLLENQAKQDQVIAEMSSKIGCLYWYMIVSIVIAVIAFLLSL</sequence>
<dbReference type="RefSeq" id="WP_338689901.1">
    <property type="nucleotide sequence ID" value="NZ_AP024702.1"/>
</dbReference>
<keyword evidence="1" id="KW-0812">Transmembrane</keyword>
<dbReference type="EMBL" id="AP024702">
    <property type="protein sequence ID" value="BCX47621.1"/>
    <property type="molecule type" value="Genomic_DNA"/>
</dbReference>
<keyword evidence="1" id="KW-0472">Membrane</keyword>
<feature type="transmembrane region" description="Helical" evidence="1">
    <location>
        <begin position="100"/>
        <end position="118"/>
    </location>
</feature>
<evidence type="ECO:0000313" key="2">
    <source>
        <dbReference type="EMBL" id="BCX47621.1"/>
    </source>
</evidence>
<protein>
    <recommendedName>
        <fullName evidence="4">Transcriptional regulator</fullName>
    </recommendedName>
</protein>
<keyword evidence="1" id="KW-1133">Transmembrane helix</keyword>
<evidence type="ECO:0008006" key="4">
    <source>
        <dbReference type="Google" id="ProtNLM"/>
    </source>
</evidence>
<dbReference type="Proteomes" id="UP001374893">
    <property type="component" value="Chromosome"/>
</dbReference>